<dbReference type="FunFam" id="1.10.287.80:FF:000003">
    <property type="entry name" value="ATP synthase gamma chain, chloroplastic"/>
    <property type="match status" value="1"/>
</dbReference>
<dbReference type="Proteomes" id="UP001445335">
    <property type="component" value="Unassembled WGS sequence"/>
</dbReference>
<accession>A0AAW1RDX6</accession>
<evidence type="ECO:0000256" key="5">
    <source>
        <dbReference type="ARBA" id="ARBA00022781"/>
    </source>
</evidence>
<comment type="similarity">
    <text evidence="3">Belongs to the ATPase gamma chain family.</text>
</comment>
<dbReference type="Pfam" id="PF00231">
    <property type="entry name" value="ATP-synt"/>
    <property type="match status" value="1"/>
</dbReference>
<name>A0AAW1RDX6_9CHLO</name>
<reference evidence="11 12" key="1">
    <citation type="journal article" date="2024" name="Nat. Commun.">
        <title>Phylogenomics reveals the evolutionary origins of lichenization in chlorophyte algae.</title>
        <authorList>
            <person name="Puginier C."/>
            <person name="Libourel C."/>
            <person name="Otte J."/>
            <person name="Skaloud P."/>
            <person name="Haon M."/>
            <person name="Grisel S."/>
            <person name="Petersen M."/>
            <person name="Berrin J.G."/>
            <person name="Delaux P.M."/>
            <person name="Dal Grande F."/>
            <person name="Keller J."/>
        </authorList>
    </citation>
    <scope>NUCLEOTIDE SEQUENCE [LARGE SCALE GENOMIC DNA]</scope>
    <source>
        <strain evidence="11 12">SAG 245.80</strain>
    </source>
</reference>
<evidence type="ECO:0000256" key="8">
    <source>
        <dbReference type="ARBA" id="ARBA00023196"/>
    </source>
</evidence>
<dbReference type="NCBIfam" id="NF004145">
    <property type="entry name" value="PRK05621.1-2"/>
    <property type="match status" value="1"/>
</dbReference>
<evidence type="ECO:0000256" key="6">
    <source>
        <dbReference type="ARBA" id="ARBA00023065"/>
    </source>
</evidence>
<evidence type="ECO:0000256" key="10">
    <source>
        <dbReference type="ARBA" id="ARBA00031066"/>
    </source>
</evidence>
<comment type="function">
    <text evidence="1">Produces ATP from ADP in the presence of a proton gradient across the membrane. The gamma chain is believed to be important in regulating ATPase activity and the flow of protons through the CF(0) complex.</text>
</comment>
<evidence type="ECO:0000256" key="3">
    <source>
        <dbReference type="ARBA" id="ARBA00007681"/>
    </source>
</evidence>
<evidence type="ECO:0000256" key="4">
    <source>
        <dbReference type="ARBA" id="ARBA00022448"/>
    </source>
</evidence>
<evidence type="ECO:0000256" key="9">
    <source>
        <dbReference type="ARBA" id="ARBA00023310"/>
    </source>
</evidence>
<dbReference type="Gene3D" id="1.10.287.80">
    <property type="entry name" value="ATP synthase, gamma subunit, helix hairpin domain"/>
    <property type="match status" value="2"/>
</dbReference>
<dbReference type="PANTHER" id="PTHR11693:SF41">
    <property type="entry name" value="ATP SYNTHASE GAMMA CHAIN, CHLOROPLASTIC"/>
    <property type="match status" value="1"/>
</dbReference>
<keyword evidence="6" id="KW-0406">Ion transport</keyword>
<dbReference type="GO" id="GO:0009535">
    <property type="term" value="C:chloroplast thylakoid membrane"/>
    <property type="evidence" value="ECO:0007669"/>
    <property type="project" value="UniProtKB-SubCell"/>
</dbReference>
<dbReference type="HAMAP" id="MF_00815">
    <property type="entry name" value="ATP_synth_gamma_bact"/>
    <property type="match status" value="1"/>
</dbReference>
<evidence type="ECO:0000256" key="1">
    <source>
        <dbReference type="ARBA" id="ARBA00003456"/>
    </source>
</evidence>
<dbReference type="Gene3D" id="3.40.1380.10">
    <property type="match status" value="1"/>
</dbReference>
<dbReference type="SUPFAM" id="SSF52943">
    <property type="entry name" value="ATP synthase (F1-ATPase), gamma subunit"/>
    <property type="match status" value="1"/>
</dbReference>
<keyword evidence="7" id="KW-0472">Membrane</keyword>
<dbReference type="PANTHER" id="PTHR11693">
    <property type="entry name" value="ATP SYNTHASE GAMMA CHAIN"/>
    <property type="match status" value="1"/>
</dbReference>
<keyword evidence="4" id="KW-0813">Transport</keyword>
<dbReference type="FunFam" id="3.40.1380.10:FF:000006">
    <property type="entry name" value="ATP synthase gamma chain"/>
    <property type="match status" value="1"/>
</dbReference>
<keyword evidence="12" id="KW-1185">Reference proteome</keyword>
<evidence type="ECO:0000313" key="12">
    <source>
        <dbReference type="Proteomes" id="UP001445335"/>
    </source>
</evidence>
<organism evidence="11 12">
    <name type="scientific">Elliptochloris bilobata</name>
    <dbReference type="NCBI Taxonomy" id="381761"/>
    <lineage>
        <taxon>Eukaryota</taxon>
        <taxon>Viridiplantae</taxon>
        <taxon>Chlorophyta</taxon>
        <taxon>core chlorophytes</taxon>
        <taxon>Trebouxiophyceae</taxon>
        <taxon>Trebouxiophyceae incertae sedis</taxon>
        <taxon>Elliptochloris clade</taxon>
        <taxon>Elliptochloris</taxon>
    </lineage>
</organism>
<keyword evidence="5" id="KW-0375">Hydrogen ion transport</keyword>
<dbReference type="CDD" id="cd12151">
    <property type="entry name" value="F1-ATPase_gamma"/>
    <property type="match status" value="1"/>
</dbReference>
<comment type="caution">
    <text evidence="11">The sequence shown here is derived from an EMBL/GenBank/DDBJ whole genome shotgun (WGS) entry which is preliminary data.</text>
</comment>
<comment type="subcellular location">
    <subcellularLocation>
        <location evidence="2">Plastid</location>
        <location evidence="2">Chloroplast thylakoid membrane</location>
        <topology evidence="2">Peripheral membrane protein</topology>
    </subcellularLocation>
</comment>
<dbReference type="InterPro" id="IPR000131">
    <property type="entry name" value="ATP_synth_F1_gsu"/>
</dbReference>
<dbReference type="NCBIfam" id="TIGR01146">
    <property type="entry name" value="ATPsyn_F1gamma"/>
    <property type="match status" value="1"/>
</dbReference>
<evidence type="ECO:0000256" key="2">
    <source>
        <dbReference type="ARBA" id="ARBA00004525"/>
    </source>
</evidence>
<evidence type="ECO:0000256" key="7">
    <source>
        <dbReference type="ARBA" id="ARBA00023136"/>
    </source>
</evidence>
<proteinExistence type="inferred from homology"/>
<dbReference type="GO" id="GO:0046933">
    <property type="term" value="F:proton-transporting ATP synthase activity, rotational mechanism"/>
    <property type="evidence" value="ECO:0007669"/>
    <property type="project" value="InterPro"/>
</dbReference>
<dbReference type="EMBL" id="JALJOU010000045">
    <property type="protein sequence ID" value="KAK9831491.1"/>
    <property type="molecule type" value="Genomic_DNA"/>
</dbReference>
<dbReference type="AlphaFoldDB" id="A0AAW1RDX6"/>
<keyword evidence="8" id="KW-0139">CF(1)</keyword>
<sequence>MAQAFAQMVGGRCAFRGDCTAFSARQAPMAQRGALQVVAGLKDTRDRIQSVKNTQKITDAMKLVAAAKVRRAQDAVVNGRPFAENLVKVLYGVNQRLRIEDVDSPLVNVRPVKNVTLVVVTGDRGLCGGYNNFVLKKVEARSKELAKLGVGVKIVCVGKKGSSYFKRRLDRFEVSANFALTATPSTKEAQAIADELYAGFVSEDVDKVELIYTKFVSLISSEPTIQTLLPLTPQGEICDIDGRCVDAAEDEVFKLTTKSGKLAVEVEKRTTDTSDFDASLIFEQDPVQIIDALLPLYLNCTLLRSLQEALASELAARMNAMNNASDNARDLRKRLTLAYNRKRQAMITSQLIEIVSGANA</sequence>
<dbReference type="GO" id="GO:0045259">
    <property type="term" value="C:proton-transporting ATP synthase complex"/>
    <property type="evidence" value="ECO:0007669"/>
    <property type="project" value="UniProtKB-KW"/>
</dbReference>
<gene>
    <name evidence="11" type="ORF">WJX81_001590</name>
</gene>
<dbReference type="InterPro" id="IPR035968">
    <property type="entry name" value="ATP_synth_F1_ATPase_gsu"/>
</dbReference>
<dbReference type="FunFam" id="1.10.287.80:FF:000004">
    <property type="entry name" value="ATP synthase gamma chain, chloroplastic"/>
    <property type="match status" value="1"/>
</dbReference>
<evidence type="ECO:0000313" key="11">
    <source>
        <dbReference type="EMBL" id="KAK9831491.1"/>
    </source>
</evidence>
<keyword evidence="9" id="KW-0066">ATP synthesis</keyword>
<dbReference type="PRINTS" id="PR00126">
    <property type="entry name" value="ATPASEGAMMA"/>
</dbReference>
<protein>
    <recommendedName>
        <fullName evidence="10">F-ATPase gamma subunit</fullName>
    </recommendedName>
</protein>